<name>A0ABQ5CGA8_9ASTR</name>
<reference evidence="1" key="1">
    <citation type="journal article" date="2022" name="Int. J. Mol. Sci.">
        <title>Draft Genome of Tanacetum Coccineum: Genomic Comparison of Closely Related Tanacetum-Family Plants.</title>
        <authorList>
            <person name="Yamashiro T."/>
            <person name="Shiraishi A."/>
            <person name="Nakayama K."/>
            <person name="Satake H."/>
        </authorList>
    </citation>
    <scope>NUCLEOTIDE SEQUENCE</scope>
</reference>
<reference evidence="1" key="2">
    <citation type="submission" date="2022-01" db="EMBL/GenBank/DDBJ databases">
        <authorList>
            <person name="Yamashiro T."/>
            <person name="Shiraishi A."/>
            <person name="Satake H."/>
            <person name="Nakayama K."/>
        </authorList>
    </citation>
    <scope>NUCLEOTIDE SEQUENCE</scope>
</reference>
<protein>
    <recommendedName>
        <fullName evidence="3">Interferon gamma</fullName>
    </recommendedName>
</protein>
<evidence type="ECO:0008006" key="3">
    <source>
        <dbReference type="Google" id="ProtNLM"/>
    </source>
</evidence>
<gene>
    <name evidence="1" type="ORF">Tco_0895125</name>
</gene>
<dbReference type="Proteomes" id="UP001151760">
    <property type="component" value="Unassembled WGS sequence"/>
</dbReference>
<dbReference type="EMBL" id="BQNB010014194">
    <property type="protein sequence ID" value="GJT25188.1"/>
    <property type="molecule type" value="Genomic_DNA"/>
</dbReference>
<sequence length="201" mass="23449">MHSNDMTCFKELESHLKSLYQNSFVHVENPKQVEMAFLRFFGKEHQVFRKMMLQNLDQLRLQFERNPLHGGNTKSCLNKLQTQFQEFFDSEAVTSSDGSNPILQENFKDYMGCEPKTYRSNLLKYLDILAKCIDKRIFKYYELLMKEREVKEIKEPGKLLNKAIAHVREIQKCLKLQSKDVLINSAQAMDASLVVTKSSGI</sequence>
<keyword evidence="2" id="KW-1185">Reference proteome</keyword>
<accession>A0ABQ5CGA8</accession>
<proteinExistence type="predicted"/>
<evidence type="ECO:0000313" key="1">
    <source>
        <dbReference type="EMBL" id="GJT25188.1"/>
    </source>
</evidence>
<organism evidence="1 2">
    <name type="scientific">Tanacetum coccineum</name>
    <dbReference type="NCBI Taxonomy" id="301880"/>
    <lineage>
        <taxon>Eukaryota</taxon>
        <taxon>Viridiplantae</taxon>
        <taxon>Streptophyta</taxon>
        <taxon>Embryophyta</taxon>
        <taxon>Tracheophyta</taxon>
        <taxon>Spermatophyta</taxon>
        <taxon>Magnoliopsida</taxon>
        <taxon>eudicotyledons</taxon>
        <taxon>Gunneridae</taxon>
        <taxon>Pentapetalae</taxon>
        <taxon>asterids</taxon>
        <taxon>campanulids</taxon>
        <taxon>Asterales</taxon>
        <taxon>Asteraceae</taxon>
        <taxon>Asteroideae</taxon>
        <taxon>Anthemideae</taxon>
        <taxon>Anthemidinae</taxon>
        <taxon>Tanacetum</taxon>
    </lineage>
</organism>
<comment type="caution">
    <text evidence="1">The sequence shown here is derived from an EMBL/GenBank/DDBJ whole genome shotgun (WGS) entry which is preliminary data.</text>
</comment>
<evidence type="ECO:0000313" key="2">
    <source>
        <dbReference type="Proteomes" id="UP001151760"/>
    </source>
</evidence>